<keyword evidence="2 6" id="KW-0819">tRNA processing</keyword>
<evidence type="ECO:0000256" key="6">
    <source>
        <dbReference type="HAMAP-Rule" id="MF_01899"/>
    </source>
</evidence>
<dbReference type="SMART" id="SM00341">
    <property type="entry name" value="HRDC"/>
    <property type="match status" value="1"/>
</dbReference>
<organism evidence="8 9">
    <name type="scientific">Glaciecola petra</name>
    <dbReference type="NCBI Taxonomy" id="3075602"/>
    <lineage>
        <taxon>Bacteria</taxon>
        <taxon>Pseudomonadati</taxon>
        <taxon>Pseudomonadota</taxon>
        <taxon>Gammaproteobacteria</taxon>
        <taxon>Alteromonadales</taxon>
        <taxon>Alteromonadaceae</taxon>
        <taxon>Glaciecola</taxon>
    </lineage>
</organism>
<dbReference type="PANTHER" id="PTHR47649:SF1">
    <property type="entry name" value="RIBONUCLEASE D"/>
    <property type="match status" value="1"/>
</dbReference>
<reference evidence="8 9" key="1">
    <citation type="submission" date="2023-09" db="EMBL/GenBank/DDBJ databases">
        <authorList>
            <person name="Rey-Velasco X."/>
        </authorList>
    </citation>
    <scope>NUCLEOTIDE SEQUENCE [LARGE SCALE GENOMIC DNA]</scope>
    <source>
        <strain evidence="8 9">P117</strain>
    </source>
</reference>
<dbReference type="CDD" id="cd06142">
    <property type="entry name" value="RNaseD_exo"/>
    <property type="match status" value="1"/>
</dbReference>
<dbReference type="Pfam" id="PF21293">
    <property type="entry name" value="RNAseD_HRDC_C"/>
    <property type="match status" value="1"/>
</dbReference>
<dbReference type="InterPro" id="IPR002562">
    <property type="entry name" value="3'-5'_exonuclease_dom"/>
</dbReference>
<dbReference type="SUPFAM" id="SSF47819">
    <property type="entry name" value="HRDC-like"/>
    <property type="match status" value="2"/>
</dbReference>
<evidence type="ECO:0000259" key="7">
    <source>
        <dbReference type="PROSITE" id="PS50967"/>
    </source>
</evidence>
<dbReference type="GO" id="GO:0033890">
    <property type="term" value="F:ribonuclease D activity"/>
    <property type="evidence" value="ECO:0007669"/>
    <property type="project" value="UniProtKB-EC"/>
</dbReference>
<comment type="subcellular location">
    <subcellularLocation>
        <location evidence="6">Cytoplasm</location>
    </subcellularLocation>
</comment>
<keyword evidence="1 6" id="KW-0963">Cytoplasm</keyword>
<keyword evidence="9" id="KW-1185">Reference proteome</keyword>
<dbReference type="InterPro" id="IPR044876">
    <property type="entry name" value="HRDC_dom_sf"/>
</dbReference>
<comment type="function">
    <text evidence="6">Exonuclease involved in the 3' processing of various precursor tRNAs. Initiates hydrolysis at the 3'-terminus of an RNA molecule and releases 5'-mononucleotides.</text>
</comment>
<feature type="domain" description="HRDC" evidence="7">
    <location>
        <begin position="217"/>
        <end position="297"/>
    </location>
</feature>
<comment type="cofactor">
    <cofactor evidence="6">
        <name>a divalent metal cation</name>
        <dbReference type="ChEBI" id="CHEBI:60240"/>
    </cofactor>
</comment>
<dbReference type="SUPFAM" id="SSF53098">
    <property type="entry name" value="Ribonuclease H-like"/>
    <property type="match status" value="1"/>
</dbReference>
<dbReference type="InterPro" id="IPR051086">
    <property type="entry name" value="RNase_D-like"/>
</dbReference>
<comment type="similarity">
    <text evidence="6">Belongs to the RNase D family.</text>
</comment>
<evidence type="ECO:0000313" key="8">
    <source>
        <dbReference type="EMBL" id="MDT0593939.1"/>
    </source>
</evidence>
<comment type="caution">
    <text evidence="8">The sequence shown here is derived from an EMBL/GenBank/DDBJ whole genome shotgun (WGS) entry which is preliminary data.</text>
</comment>
<dbReference type="Pfam" id="PF00570">
    <property type="entry name" value="HRDC"/>
    <property type="match status" value="1"/>
</dbReference>
<accession>A0ABU2ZMT7</accession>
<evidence type="ECO:0000256" key="1">
    <source>
        <dbReference type="ARBA" id="ARBA00022490"/>
    </source>
</evidence>
<keyword evidence="5 6" id="KW-0269">Exonuclease</keyword>
<dbReference type="SMART" id="SM00474">
    <property type="entry name" value="35EXOc"/>
    <property type="match status" value="1"/>
</dbReference>
<dbReference type="InterPro" id="IPR048579">
    <property type="entry name" value="RNAseD_HRDC_C"/>
</dbReference>
<evidence type="ECO:0000256" key="5">
    <source>
        <dbReference type="ARBA" id="ARBA00022839"/>
    </source>
</evidence>
<dbReference type="InterPro" id="IPR006292">
    <property type="entry name" value="RNase_D"/>
</dbReference>
<dbReference type="InterPro" id="IPR010997">
    <property type="entry name" value="HRDC-like_sf"/>
</dbReference>
<evidence type="ECO:0000313" key="9">
    <source>
        <dbReference type="Proteomes" id="UP001253545"/>
    </source>
</evidence>
<name>A0ABU2ZMT7_9ALTE</name>
<dbReference type="RefSeq" id="WP_311367433.1">
    <property type="nucleotide sequence ID" value="NZ_JAVRHX010000001.1"/>
</dbReference>
<dbReference type="Proteomes" id="UP001253545">
    <property type="component" value="Unassembled WGS sequence"/>
</dbReference>
<sequence length="395" mass="45290">MHSYQHITDYQYIDTKADLNKACKKLADKAVIAFDTEFVRTQTLNPLLGLIQVFDGETVYLIDPVAISDLSEFSKILEQTDIIKIAHSCSEDLETLLHHLNVIPQPIFDTQFAAALLGLGVSVGYANLVESVFNIKVDKGESRTDWLQRPLSNAQCDYALADVTHLLALYEHMLVPIEEQNKLTWVYDEIAHLAAKKQAVYPAELAYLSVKNNWKLRHKHLACLQKLAEWRMQTARREDKPLSFVLKETALIELAYKIPQANPQLFECQHLYSKPAKLYGDSILKICRSVIDAPDEAMPKRVQRLTEFRDYKQALEKLKALTEQISHEHSIPTTLFASKKQLNQVLKWCWFDLDELEAQALKPDLLCSWRYNLLNPFIPQLSAFLTGSHEVKRSI</sequence>
<evidence type="ECO:0000256" key="4">
    <source>
        <dbReference type="ARBA" id="ARBA00022801"/>
    </source>
</evidence>
<dbReference type="Gene3D" id="1.10.150.80">
    <property type="entry name" value="HRDC domain"/>
    <property type="match status" value="2"/>
</dbReference>
<evidence type="ECO:0000256" key="2">
    <source>
        <dbReference type="ARBA" id="ARBA00022694"/>
    </source>
</evidence>
<protein>
    <recommendedName>
        <fullName evidence="6">Ribonuclease D</fullName>
        <shortName evidence="6">RNase D</shortName>
        <ecNumber evidence="6">3.1.13.5</ecNumber>
    </recommendedName>
</protein>
<dbReference type="Gene3D" id="3.30.420.10">
    <property type="entry name" value="Ribonuclease H-like superfamily/Ribonuclease H"/>
    <property type="match status" value="1"/>
</dbReference>
<dbReference type="HAMAP" id="MF_01899">
    <property type="entry name" value="RNase_D"/>
    <property type="match status" value="1"/>
</dbReference>
<gene>
    <name evidence="6 8" type="primary">rnd</name>
    <name evidence="8" type="ORF">RM552_03675</name>
</gene>
<dbReference type="PROSITE" id="PS50967">
    <property type="entry name" value="HRDC"/>
    <property type="match status" value="1"/>
</dbReference>
<dbReference type="InterPro" id="IPR012337">
    <property type="entry name" value="RNaseH-like_sf"/>
</dbReference>
<dbReference type="EMBL" id="JAVRHX010000001">
    <property type="protein sequence ID" value="MDT0593939.1"/>
    <property type="molecule type" value="Genomic_DNA"/>
</dbReference>
<comment type="catalytic activity">
    <reaction evidence="6">
        <text>Exonucleolytic cleavage that removes extra residues from the 3'-terminus of tRNA to produce 5'-mononucleotides.</text>
        <dbReference type="EC" id="3.1.13.5"/>
    </reaction>
</comment>
<keyword evidence="4 6" id="KW-0378">Hydrolase</keyword>
<evidence type="ECO:0000256" key="3">
    <source>
        <dbReference type="ARBA" id="ARBA00022722"/>
    </source>
</evidence>
<proteinExistence type="inferred from homology"/>
<dbReference type="InterPro" id="IPR002121">
    <property type="entry name" value="HRDC_dom"/>
</dbReference>
<dbReference type="Pfam" id="PF01612">
    <property type="entry name" value="DNA_pol_A_exo1"/>
    <property type="match status" value="1"/>
</dbReference>
<dbReference type="InterPro" id="IPR036397">
    <property type="entry name" value="RNaseH_sf"/>
</dbReference>
<dbReference type="NCBIfam" id="TIGR01388">
    <property type="entry name" value="rnd"/>
    <property type="match status" value="1"/>
</dbReference>
<dbReference type="PANTHER" id="PTHR47649">
    <property type="entry name" value="RIBONUCLEASE D"/>
    <property type="match status" value="1"/>
</dbReference>
<dbReference type="EC" id="3.1.13.5" evidence="6"/>
<keyword evidence="3 6" id="KW-0540">Nuclease</keyword>